<protein>
    <submittedName>
        <fullName evidence="1">Uncharacterized protein</fullName>
    </submittedName>
</protein>
<sequence length="203" mass="23297">MPQIYSTEELIQILSRERHACMNGQRLNLAAMPSGINPLLDRFVNSDGIQRFTAYRDFRTAIHQYQLEHQVSGIVWSSMTIKGKTCTCPKIHEHLISLPSDLAILRAEKIKIVQFWQNLTTELDLYLSMNSGKLYQLIDQEDIDRILHRSEWAVLSQQGKDETLELILQLGWGKPEEAVYRRGFPESGSEYIHAVQPGYVPIG</sequence>
<reference evidence="1" key="2">
    <citation type="submission" date="2023-07" db="EMBL/GenBank/DDBJ databases">
        <authorList>
            <person name="Bai X.-H."/>
            <person name="Wang H.-H."/>
            <person name="Wang J."/>
            <person name="Ma M.-Y."/>
            <person name="Hu H.-H."/>
            <person name="Song Z.-L."/>
            <person name="Ma H.-G."/>
            <person name="Fan Y."/>
            <person name="Du C.-Y."/>
            <person name="Xu J.-C."/>
        </authorList>
    </citation>
    <scope>NUCLEOTIDE SEQUENCE</scope>
    <source>
        <strain evidence="1">CZ1</strain>
    </source>
</reference>
<dbReference type="EMBL" id="CP130144">
    <property type="protein sequence ID" value="WNZ46702.1"/>
    <property type="molecule type" value="Genomic_DNA"/>
</dbReference>
<proteinExistence type="predicted"/>
<name>A0AA97AQN8_LEPBY</name>
<accession>A0AA97AQN8</accession>
<organism evidence="1">
    <name type="scientific">Leptolyngbya boryana CZ1</name>
    <dbReference type="NCBI Taxonomy" id="3060204"/>
    <lineage>
        <taxon>Bacteria</taxon>
        <taxon>Bacillati</taxon>
        <taxon>Cyanobacteriota</taxon>
        <taxon>Cyanophyceae</taxon>
        <taxon>Leptolyngbyales</taxon>
        <taxon>Leptolyngbyaceae</taxon>
        <taxon>Leptolyngbya group</taxon>
        <taxon>Leptolyngbya</taxon>
    </lineage>
</organism>
<dbReference type="AlphaFoldDB" id="A0AA97AQN8"/>
<dbReference type="RefSeq" id="WP_316427727.1">
    <property type="nucleotide sequence ID" value="NZ_CP130144.1"/>
</dbReference>
<evidence type="ECO:0000313" key="1">
    <source>
        <dbReference type="EMBL" id="WNZ46702.1"/>
    </source>
</evidence>
<gene>
    <name evidence="1" type="ORF">Q2T42_02470</name>
</gene>
<reference evidence="1" key="1">
    <citation type="journal article" date="2023" name="Plants (Basel)">
        <title>Genomic Analysis of Leptolyngbya boryana CZ1 Reveals Efficient Carbon Fixation Modules.</title>
        <authorList>
            <person name="Bai X."/>
            <person name="Wang H."/>
            <person name="Cheng W."/>
            <person name="Wang J."/>
            <person name="Ma M."/>
            <person name="Hu H."/>
            <person name="Song Z."/>
            <person name="Ma H."/>
            <person name="Fan Y."/>
            <person name="Du C."/>
            <person name="Xu J."/>
        </authorList>
    </citation>
    <scope>NUCLEOTIDE SEQUENCE</scope>
    <source>
        <strain evidence="1">CZ1</strain>
    </source>
</reference>